<sequence length="236" mass="27214">MLRVQSITMYINKLAIRNYKNFRSSNFCFVKNSVNTIIGENASGKTNLFNAMRLILDDSLPMNSRVLSGEDFYRGLNDPFGHWIIITMYFDDLSESEEEQVIANYTINNGNEEALKEGNYTFIYRPRFHIRQKLYELTVDNKDLESRLEAFTELKSTCIISKETYEAVAFVRTKVDFNNDEVYKQVVGDFENYIFSNPNEDDATVIGVKKPPYFALGSEVACTYVKALRNVVADLK</sequence>
<accession>A0A632TU38</accession>
<evidence type="ECO:0000259" key="1">
    <source>
        <dbReference type="Pfam" id="PF13175"/>
    </source>
</evidence>
<proteinExistence type="predicted"/>
<feature type="domain" description="Endonuclease GajA/Old nuclease/RecF-like AAA" evidence="1">
    <location>
        <begin position="9"/>
        <end position="181"/>
    </location>
</feature>
<dbReference type="EMBL" id="AAMGEW010000047">
    <property type="protein sequence ID" value="EDH0518878.1"/>
    <property type="molecule type" value="Genomic_DNA"/>
</dbReference>
<feature type="non-terminal residue" evidence="2">
    <location>
        <position position="236"/>
    </location>
</feature>
<dbReference type="GO" id="GO:0006302">
    <property type="term" value="P:double-strand break repair"/>
    <property type="evidence" value="ECO:0007669"/>
    <property type="project" value="TreeGrafter"/>
</dbReference>
<dbReference type="InterPro" id="IPR027417">
    <property type="entry name" value="P-loop_NTPase"/>
</dbReference>
<dbReference type="GO" id="GO:0000731">
    <property type="term" value="P:DNA synthesis involved in DNA repair"/>
    <property type="evidence" value="ECO:0007669"/>
    <property type="project" value="TreeGrafter"/>
</dbReference>
<dbReference type="AlphaFoldDB" id="A0A632TU38"/>
<name>A0A632TU38_SALET</name>
<dbReference type="Gene3D" id="3.40.50.300">
    <property type="entry name" value="P-loop containing nucleotide triphosphate hydrolases"/>
    <property type="match status" value="1"/>
</dbReference>
<dbReference type="PANTHER" id="PTHR32182:SF22">
    <property type="entry name" value="ATP-DEPENDENT ENDONUCLEASE, OLD FAMILY-RELATED"/>
    <property type="match status" value="1"/>
</dbReference>
<protein>
    <submittedName>
        <fullName evidence="2">AAA family ATPase</fullName>
    </submittedName>
</protein>
<comment type="caution">
    <text evidence="2">The sequence shown here is derived from an EMBL/GenBank/DDBJ whole genome shotgun (WGS) entry which is preliminary data.</text>
</comment>
<dbReference type="Pfam" id="PF13175">
    <property type="entry name" value="AAA_15"/>
    <property type="match status" value="1"/>
</dbReference>
<gene>
    <name evidence="2" type="ORF">B6B85_22405</name>
</gene>
<dbReference type="InterPro" id="IPR041685">
    <property type="entry name" value="AAA_GajA/Old/RecF-like"/>
</dbReference>
<reference evidence="2" key="1">
    <citation type="submission" date="2018-07" db="EMBL/GenBank/DDBJ databases">
        <authorList>
            <consortium name="PulseNet: The National Subtyping Network for Foodborne Disease Surveillance"/>
            <person name="Tarr C.L."/>
            <person name="Trees E."/>
            <person name="Katz L.S."/>
            <person name="Carleton-Romer H.A."/>
            <person name="Stroika S."/>
            <person name="Kucerova Z."/>
            <person name="Roache K.F."/>
            <person name="Sabol A.L."/>
            <person name="Besser J."/>
            <person name="Gerner-Smidt P."/>
        </authorList>
    </citation>
    <scope>NUCLEOTIDE SEQUENCE</scope>
    <source>
        <strain evidence="2">PNUSAS009906</strain>
    </source>
</reference>
<organism evidence="2">
    <name type="scientific">Salmonella enterica subsp. enterica serovar Durban</name>
    <dbReference type="NCBI Taxonomy" id="486992"/>
    <lineage>
        <taxon>Bacteria</taxon>
        <taxon>Pseudomonadati</taxon>
        <taxon>Pseudomonadota</taxon>
        <taxon>Gammaproteobacteria</taxon>
        <taxon>Enterobacterales</taxon>
        <taxon>Enterobacteriaceae</taxon>
        <taxon>Salmonella</taxon>
    </lineage>
</organism>
<dbReference type="SUPFAM" id="SSF52540">
    <property type="entry name" value="P-loop containing nucleoside triphosphate hydrolases"/>
    <property type="match status" value="1"/>
</dbReference>
<dbReference type="PANTHER" id="PTHR32182">
    <property type="entry name" value="DNA REPLICATION AND REPAIR PROTEIN RECF"/>
    <property type="match status" value="1"/>
</dbReference>
<evidence type="ECO:0000313" key="2">
    <source>
        <dbReference type="EMBL" id="EDH0518878.1"/>
    </source>
</evidence>